<dbReference type="PANTHER" id="PTHR36503:SF2">
    <property type="entry name" value="BLR2408 PROTEIN"/>
    <property type="match status" value="1"/>
</dbReference>
<accession>A0A2W5LB76</accession>
<dbReference type="PANTHER" id="PTHR36503">
    <property type="entry name" value="BLR2520 PROTEIN"/>
    <property type="match status" value="1"/>
</dbReference>
<dbReference type="Proteomes" id="UP000248597">
    <property type="component" value="Unassembled WGS sequence"/>
</dbReference>
<protein>
    <submittedName>
        <fullName evidence="2">Lactoylglutathione lyase</fullName>
    </submittedName>
</protein>
<dbReference type="InterPro" id="IPR004360">
    <property type="entry name" value="Glyas_Fos-R_dOase_dom"/>
</dbReference>
<sequence length="145" mass="15501">MPQMIFVNLPVTDLDASKTFYEAVGATNNPAFTDETAACMVVADGSIHVMLLTHEKWATFTSKAIPDAHTHAQVLLCVSTDSREAVDGQVDKAVAAGGKADPTPTQDYGFMYGRSFEDPDGHIWEVMWMDPAAASGDFSAEAADA</sequence>
<name>A0A2W5LB76_SPHMC</name>
<proteinExistence type="predicted"/>
<organism evidence="2 3">
    <name type="scientific">Sphingopyxis macrogoltabida</name>
    <name type="common">Sphingomonas macrogoltabidus</name>
    <dbReference type="NCBI Taxonomy" id="33050"/>
    <lineage>
        <taxon>Bacteria</taxon>
        <taxon>Pseudomonadati</taxon>
        <taxon>Pseudomonadota</taxon>
        <taxon>Alphaproteobacteria</taxon>
        <taxon>Sphingomonadales</taxon>
        <taxon>Sphingomonadaceae</taxon>
        <taxon>Sphingopyxis</taxon>
    </lineage>
</organism>
<comment type="caution">
    <text evidence="2">The sequence shown here is derived from an EMBL/GenBank/DDBJ whole genome shotgun (WGS) entry which is preliminary data.</text>
</comment>
<dbReference type="Gene3D" id="3.10.180.10">
    <property type="entry name" value="2,3-Dihydroxybiphenyl 1,2-Dioxygenase, domain 1"/>
    <property type="match status" value="1"/>
</dbReference>
<evidence type="ECO:0000313" key="2">
    <source>
        <dbReference type="EMBL" id="PZQ23885.1"/>
    </source>
</evidence>
<keyword evidence="2" id="KW-0456">Lyase</keyword>
<dbReference type="InterPro" id="IPR029068">
    <property type="entry name" value="Glyas_Bleomycin-R_OHBP_Dase"/>
</dbReference>
<gene>
    <name evidence="2" type="ORF">DI569_02625</name>
</gene>
<dbReference type="Pfam" id="PF00903">
    <property type="entry name" value="Glyoxalase"/>
    <property type="match status" value="1"/>
</dbReference>
<dbReference type="InterPro" id="IPR037523">
    <property type="entry name" value="VOC_core"/>
</dbReference>
<feature type="domain" description="VOC" evidence="1">
    <location>
        <begin position="3"/>
        <end position="129"/>
    </location>
</feature>
<dbReference type="GO" id="GO:0016829">
    <property type="term" value="F:lyase activity"/>
    <property type="evidence" value="ECO:0007669"/>
    <property type="project" value="UniProtKB-KW"/>
</dbReference>
<dbReference type="CDD" id="cd09012">
    <property type="entry name" value="VOC_like"/>
    <property type="match status" value="1"/>
</dbReference>
<dbReference type="PROSITE" id="PS51819">
    <property type="entry name" value="VOC"/>
    <property type="match status" value="1"/>
</dbReference>
<dbReference type="SUPFAM" id="SSF54593">
    <property type="entry name" value="Glyoxalase/Bleomycin resistance protein/Dihydroxybiphenyl dioxygenase"/>
    <property type="match status" value="1"/>
</dbReference>
<reference evidence="2 3" key="1">
    <citation type="submission" date="2017-08" db="EMBL/GenBank/DDBJ databases">
        <title>Infants hospitalized years apart are colonized by the same room-sourced microbial strains.</title>
        <authorList>
            <person name="Brooks B."/>
            <person name="Olm M.R."/>
            <person name="Firek B.A."/>
            <person name="Baker R."/>
            <person name="Thomas B.C."/>
            <person name="Morowitz M.J."/>
            <person name="Banfield J.F."/>
        </authorList>
    </citation>
    <scope>NUCLEOTIDE SEQUENCE [LARGE SCALE GENOMIC DNA]</scope>
    <source>
        <strain evidence="2">S2_005_003_R2_47</strain>
    </source>
</reference>
<evidence type="ECO:0000259" key="1">
    <source>
        <dbReference type="PROSITE" id="PS51819"/>
    </source>
</evidence>
<dbReference type="EMBL" id="QFPJ01000004">
    <property type="protein sequence ID" value="PZQ23885.1"/>
    <property type="molecule type" value="Genomic_DNA"/>
</dbReference>
<dbReference type="AlphaFoldDB" id="A0A2W5LB76"/>
<evidence type="ECO:0000313" key="3">
    <source>
        <dbReference type="Proteomes" id="UP000248597"/>
    </source>
</evidence>